<keyword evidence="1" id="KW-0227">DNA damage</keyword>
<keyword evidence="1" id="KW-0234">DNA repair</keyword>
<evidence type="ECO:0000256" key="1">
    <source>
        <dbReference type="RuleBase" id="RU363044"/>
    </source>
</evidence>
<feature type="domain" description="DNA helicase Pif1-like DEAD-box helicase" evidence="2">
    <location>
        <begin position="19"/>
        <end position="128"/>
    </location>
</feature>
<comment type="cofactor">
    <cofactor evidence="1">
        <name>Mg(2+)</name>
        <dbReference type="ChEBI" id="CHEBI:18420"/>
    </cofactor>
</comment>
<dbReference type="InterPro" id="IPR027417">
    <property type="entry name" value="P-loop_NTPase"/>
</dbReference>
<keyword evidence="1" id="KW-0347">Helicase</keyword>
<dbReference type="EMBL" id="KN835517">
    <property type="protein sequence ID" value="KIK36581.1"/>
    <property type="molecule type" value="Genomic_DNA"/>
</dbReference>
<dbReference type="GO" id="GO:0006281">
    <property type="term" value="P:DNA repair"/>
    <property type="evidence" value="ECO:0007669"/>
    <property type="project" value="UniProtKB-KW"/>
</dbReference>
<dbReference type="AlphaFoldDB" id="A0A0D0A4N4"/>
<feature type="non-terminal residue" evidence="3">
    <location>
        <position position="128"/>
    </location>
</feature>
<dbReference type="InterPro" id="IPR010285">
    <property type="entry name" value="DNA_helicase_pif1-like_DEAD"/>
</dbReference>
<dbReference type="SUPFAM" id="SSF52540">
    <property type="entry name" value="P-loop containing nucleoside triphosphate hydrolases"/>
    <property type="match status" value="1"/>
</dbReference>
<keyword evidence="1" id="KW-0547">Nucleotide-binding</keyword>
<dbReference type="HOGENOM" id="CLU_001324_9_4_1"/>
<dbReference type="PANTHER" id="PTHR10492:SF57">
    <property type="entry name" value="ATP-DEPENDENT DNA HELICASE"/>
    <property type="match status" value="1"/>
</dbReference>
<dbReference type="InParanoid" id="A0A0D0A4N4"/>
<dbReference type="GO" id="GO:0006310">
    <property type="term" value="P:DNA recombination"/>
    <property type="evidence" value="ECO:0007669"/>
    <property type="project" value="UniProtKB-KW"/>
</dbReference>
<dbReference type="GO" id="GO:0043139">
    <property type="term" value="F:5'-3' DNA helicase activity"/>
    <property type="evidence" value="ECO:0007669"/>
    <property type="project" value="UniProtKB-EC"/>
</dbReference>
<keyword evidence="1" id="KW-0378">Hydrolase</keyword>
<comment type="similarity">
    <text evidence="1">Belongs to the helicase family.</text>
</comment>
<dbReference type="STRING" id="930992.A0A0D0A4N4"/>
<dbReference type="OrthoDB" id="2669609at2759"/>
<dbReference type="GO" id="GO:0005524">
    <property type="term" value="F:ATP binding"/>
    <property type="evidence" value="ECO:0007669"/>
    <property type="project" value="UniProtKB-KW"/>
</dbReference>
<name>A0A0D0A4N4_9AGAM</name>
<dbReference type="Gene3D" id="3.40.50.300">
    <property type="entry name" value="P-loop containing nucleotide triphosphate hydrolases"/>
    <property type="match status" value="1"/>
</dbReference>
<organism evidence="3 4">
    <name type="scientific">Suillus luteus UH-Slu-Lm8-n1</name>
    <dbReference type="NCBI Taxonomy" id="930992"/>
    <lineage>
        <taxon>Eukaryota</taxon>
        <taxon>Fungi</taxon>
        <taxon>Dikarya</taxon>
        <taxon>Basidiomycota</taxon>
        <taxon>Agaricomycotina</taxon>
        <taxon>Agaricomycetes</taxon>
        <taxon>Agaricomycetidae</taxon>
        <taxon>Boletales</taxon>
        <taxon>Suillineae</taxon>
        <taxon>Suillaceae</taxon>
        <taxon>Suillus</taxon>
    </lineage>
</organism>
<feature type="non-terminal residue" evidence="3">
    <location>
        <position position="1"/>
    </location>
</feature>
<comment type="catalytic activity">
    <reaction evidence="1">
        <text>ATP + H2O = ADP + phosphate + H(+)</text>
        <dbReference type="Rhea" id="RHEA:13065"/>
        <dbReference type="ChEBI" id="CHEBI:15377"/>
        <dbReference type="ChEBI" id="CHEBI:15378"/>
        <dbReference type="ChEBI" id="CHEBI:30616"/>
        <dbReference type="ChEBI" id="CHEBI:43474"/>
        <dbReference type="ChEBI" id="CHEBI:456216"/>
        <dbReference type="EC" id="5.6.2.3"/>
    </reaction>
</comment>
<dbReference type="GO" id="GO:0016887">
    <property type="term" value="F:ATP hydrolysis activity"/>
    <property type="evidence" value="ECO:0007669"/>
    <property type="project" value="RHEA"/>
</dbReference>
<evidence type="ECO:0000313" key="4">
    <source>
        <dbReference type="Proteomes" id="UP000054485"/>
    </source>
</evidence>
<keyword evidence="4" id="KW-1185">Reference proteome</keyword>
<dbReference type="Proteomes" id="UP000054485">
    <property type="component" value="Unassembled WGS sequence"/>
</dbReference>
<dbReference type="Pfam" id="PF05970">
    <property type="entry name" value="PIF1"/>
    <property type="match status" value="1"/>
</dbReference>
<reference evidence="3 4" key="1">
    <citation type="submission" date="2014-04" db="EMBL/GenBank/DDBJ databases">
        <authorList>
            <consortium name="DOE Joint Genome Institute"/>
            <person name="Kuo A."/>
            <person name="Ruytinx J."/>
            <person name="Rineau F."/>
            <person name="Colpaert J."/>
            <person name="Kohler A."/>
            <person name="Nagy L.G."/>
            <person name="Floudas D."/>
            <person name="Copeland A."/>
            <person name="Barry K.W."/>
            <person name="Cichocki N."/>
            <person name="Veneault-Fourrey C."/>
            <person name="LaButti K."/>
            <person name="Lindquist E.A."/>
            <person name="Lipzen A."/>
            <person name="Lundell T."/>
            <person name="Morin E."/>
            <person name="Murat C."/>
            <person name="Sun H."/>
            <person name="Tunlid A."/>
            <person name="Henrissat B."/>
            <person name="Grigoriev I.V."/>
            <person name="Hibbett D.S."/>
            <person name="Martin F."/>
            <person name="Nordberg H.P."/>
            <person name="Cantor M.N."/>
            <person name="Hua S.X."/>
        </authorList>
    </citation>
    <scope>NUCLEOTIDE SEQUENCE [LARGE SCALE GENOMIC DNA]</scope>
    <source>
        <strain evidence="3 4">UH-Slu-Lm8-n1</strain>
    </source>
</reference>
<sequence length="128" mass="13945">LQYNHVELQQTVDEGVSSLNAKQRVVFDAIVNDAMSRDEHRPGYAYFVHSAGGCGKTYLCKLIASKLRAEGKIVLCVASSGIASLLLPGGRTAHSRFKIPIPVHEDSSCNIKKNDVNHELLKATSLII</sequence>
<gene>
    <name evidence="3" type="ORF">CY34DRAFT_30900</name>
</gene>
<accession>A0A0D0A4N4</accession>
<protein>
    <recommendedName>
        <fullName evidence="1">ATP-dependent DNA helicase</fullName>
        <ecNumber evidence="1">5.6.2.3</ecNumber>
    </recommendedName>
</protein>
<proteinExistence type="inferred from homology"/>
<dbReference type="GO" id="GO:0000723">
    <property type="term" value="P:telomere maintenance"/>
    <property type="evidence" value="ECO:0007669"/>
    <property type="project" value="InterPro"/>
</dbReference>
<dbReference type="PANTHER" id="PTHR10492">
    <property type="match status" value="1"/>
</dbReference>
<keyword evidence="1" id="KW-0233">DNA recombination</keyword>
<keyword evidence="1" id="KW-0067">ATP-binding</keyword>
<evidence type="ECO:0000313" key="3">
    <source>
        <dbReference type="EMBL" id="KIK36581.1"/>
    </source>
</evidence>
<dbReference type="EC" id="5.6.2.3" evidence="1"/>
<evidence type="ECO:0000259" key="2">
    <source>
        <dbReference type="Pfam" id="PF05970"/>
    </source>
</evidence>
<reference evidence="4" key="2">
    <citation type="submission" date="2015-01" db="EMBL/GenBank/DDBJ databases">
        <title>Evolutionary Origins and Diversification of the Mycorrhizal Mutualists.</title>
        <authorList>
            <consortium name="DOE Joint Genome Institute"/>
            <consortium name="Mycorrhizal Genomics Consortium"/>
            <person name="Kohler A."/>
            <person name="Kuo A."/>
            <person name="Nagy L.G."/>
            <person name="Floudas D."/>
            <person name="Copeland A."/>
            <person name="Barry K.W."/>
            <person name="Cichocki N."/>
            <person name="Veneault-Fourrey C."/>
            <person name="LaButti K."/>
            <person name="Lindquist E.A."/>
            <person name="Lipzen A."/>
            <person name="Lundell T."/>
            <person name="Morin E."/>
            <person name="Murat C."/>
            <person name="Riley R."/>
            <person name="Ohm R."/>
            <person name="Sun H."/>
            <person name="Tunlid A."/>
            <person name="Henrissat B."/>
            <person name="Grigoriev I.V."/>
            <person name="Hibbett D.S."/>
            <person name="Martin F."/>
        </authorList>
    </citation>
    <scope>NUCLEOTIDE SEQUENCE [LARGE SCALE GENOMIC DNA]</scope>
    <source>
        <strain evidence="4">UH-Slu-Lm8-n1</strain>
    </source>
</reference>